<dbReference type="CDD" id="cd03127">
    <property type="entry name" value="tetraspanin_LEL"/>
    <property type="match status" value="1"/>
</dbReference>
<comment type="caution">
    <text evidence="8">The sequence shown here is derived from an EMBL/GenBank/DDBJ whole genome shotgun (WGS) entry which is preliminary data.</text>
</comment>
<reference evidence="8" key="2">
    <citation type="submission" date="2021-08" db="EMBL/GenBank/DDBJ databases">
        <authorList>
            <person name="Eriksson T."/>
        </authorList>
    </citation>
    <scope>NUCLEOTIDE SEQUENCE</scope>
    <source>
        <strain evidence="8">Stoneville</strain>
        <tissue evidence="8">Whole head</tissue>
    </source>
</reference>
<proteinExistence type="inferred from homology"/>
<evidence type="ECO:0000256" key="2">
    <source>
        <dbReference type="ARBA" id="ARBA00006840"/>
    </source>
</evidence>
<dbReference type="PANTHER" id="PTHR19282">
    <property type="entry name" value="TETRASPANIN"/>
    <property type="match status" value="1"/>
</dbReference>
<dbReference type="Gene3D" id="1.10.1450.10">
    <property type="entry name" value="Tetraspanin"/>
    <property type="match status" value="1"/>
</dbReference>
<dbReference type="PRINTS" id="PR00259">
    <property type="entry name" value="TMFOUR"/>
</dbReference>
<feature type="transmembrane region" description="Helical" evidence="7">
    <location>
        <begin position="37"/>
        <end position="59"/>
    </location>
</feature>
<keyword evidence="9" id="KW-1185">Reference proteome</keyword>
<name>A0A8J6HFB7_TENMO</name>
<dbReference type="PANTHER" id="PTHR19282:SF544">
    <property type="entry name" value="TETRASPANIN"/>
    <property type="match status" value="1"/>
</dbReference>
<dbReference type="InterPro" id="IPR000301">
    <property type="entry name" value="Tetraspanin_animals"/>
</dbReference>
<evidence type="ECO:0000256" key="6">
    <source>
        <dbReference type="PIRSR" id="PIRSR002419-1"/>
    </source>
</evidence>
<dbReference type="InterPro" id="IPR008952">
    <property type="entry name" value="Tetraspanin_EC2_sf"/>
</dbReference>
<evidence type="ECO:0000256" key="3">
    <source>
        <dbReference type="ARBA" id="ARBA00022692"/>
    </source>
</evidence>
<keyword evidence="3 7" id="KW-0812">Transmembrane</keyword>
<gene>
    <name evidence="8" type="ORF">GEV33_005039</name>
</gene>
<comment type="subcellular location">
    <subcellularLocation>
        <location evidence="1 7">Membrane</location>
        <topology evidence="1 7">Multi-pass membrane protein</topology>
    </subcellularLocation>
</comment>
<dbReference type="AlphaFoldDB" id="A0A8J6HFB7"/>
<feature type="disulfide bond" evidence="6">
    <location>
        <begin position="131"/>
        <end position="152"/>
    </location>
</feature>
<protein>
    <recommendedName>
        <fullName evidence="7">Tetraspanin</fullName>
    </recommendedName>
</protein>
<evidence type="ECO:0000256" key="1">
    <source>
        <dbReference type="ARBA" id="ARBA00004141"/>
    </source>
</evidence>
<reference evidence="8" key="1">
    <citation type="journal article" date="2020" name="J Insects Food Feed">
        <title>The yellow mealworm (Tenebrio molitor) genome: a resource for the emerging insects as food and feed industry.</title>
        <authorList>
            <person name="Eriksson T."/>
            <person name="Andere A."/>
            <person name="Kelstrup H."/>
            <person name="Emery V."/>
            <person name="Picard C."/>
        </authorList>
    </citation>
    <scope>NUCLEOTIDE SEQUENCE</scope>
    <source>
        <strain evidence="8">Stoneville</strain>
        <tissue evidence="8">Whole head</tissue>
    </source>
</reference>
<evidence type="ECO:0000256" key="4">
    <source>
        <dbReference type="ARBA" id="ARBA00022989"/>
    </source>
</evidence>
<dbReference type="GO" id="GO:0005886">
    <property type="term" value="C:plasma membrane"/>
    <property type="evidence" value="ECO:0007669"/>
    <property type="project" value="TreeGrafter"/>
</dbReference>
<evidence type="ECO:0000256" key="7">
    <source>
        <dbReference type="RuleBase" id="RU361218"/>
    </source>
</evidence>
<keyword evidence="4 7" id="KW-1133">Transmembrane helix</keyword>
<comment type="caution">
    <text evidence="7">Lacks conserved residue(s) required for the propagation of feature annotation.</text>
</comment>
<keyword evidence="5 7" id="KW-0472">Membrane</keyword>
<sequence>MILFVFNGVFTVCGVIMFMLGVFILNEEANVIKVASFSVGGCLVSLGIFIVSIAVFGGVAAKLKRSFFLEIYLGLLGLVVVCQIAFGVSVFFALRNSKGQLDKRIEMRLKDHFDTAEQSHLDKIQQRHQCCGVLGPDYWPEEHDRERPDSCCKGNRCRDDNKNIYKKGCVVYYQDAFELLSKGNVIGSVTLAFCAIEV</sequence>
<feature type="transmembrane region" description="Helical" evidence="7">
    <location>
        <begin position="6"/>
        <end position="25"/>
    </location>
</feature>
<evidence type="ECO:0000313" key="8">
    <source>
        <dbReference type="EMBL" id="KAH0817750.1"/>
    </source>
</evidence>
<dbReference type="EMBL" id="JABDTM020018882">
    <property type="protein sequence ID" value="KAH0817750.1"/>
    <property type="molecule type" value="Genomic_DNA"/>
</dbReference>
<evidence type="ECO:0000313" key="9">
    <source>
        <dbReference type="Proteomes" id="UP000719412"/>
    </source>
</evidence>
<feature type="disulfide bond" evidence="6">
    <location>
        <begin position="130"/>
        <end position="169"/>
    </location>
</feature>
<evidence type="ECO:0000256" key="5">
    <source>
        <dbReference type="ARBA" id="ARBA00023136"/>
    </source>
</evidence>
<dbReference type="Proteomes" id="UP000719412">
    <property type="component" value="Unassembled WGS sequence"/>
</dbReference>
<dbReference type="SUPFAM" id="SSF48652">
    <property type="entry name" value="Tetraspanin"/>
    <property type="match status" value="1"/>
</dbReference>
<accession>A0A8J6HFB7</accession>
<dbReference type="PIRSF" id="PIRSF002419">
    <property type="entry name" value="Tetraspanin"/>
    <property type="match status" value="1"/>
</dbReference>
<comment type="similarity">
    <text evidence="2 7">Belongs to the tetraspanin (TM4SF) family.</text>
</comment>
<feature type="transmembrane region" description="Helical" evidence="7">
    <location>
        <begin position="71"/>
        <end position="94"/>
    </location>
</feature>
<dbReference type="InterPro" id="IPR018499">
    <property type="entry name" value="Tetraspanin/Peripherin"/>
</dbReference>
<dbReference type="Pfam" id="PF00335">
    <property type="entry name" value="Tetraspanin"/>
    <property type="match status" value="1"/>
</dbReference>
<organism evidence="8 9">
    <name type="scientific">Tenebrio molitor</name>
    <name type="common">Yellow mealworm beetle</name>
    <dbReference type="NCBI Taxonomy" id="7067"/>
    <lineage>
        <taxon>Eukaryota</taxon>
        <taxon>Metazoa</taxon>
        <taxon>Ecdysozoa</taxon>
        <taxon>Arthropoda</taxon>
        <taxon>Hexapoda</taxon>
        <taxon>Insecta</taxon>
        <taxon>Pterygota</taxon>
        <taxon>Neoptera</taxon>
        <taxon>Endopterygota</taxon>
        <taxon>Coleoptera</taxon>
        <taxon>Polyphaga</taxon>
        <taxon>Cucujiformia</taxon>
        <taxon>Tenebrionidae</taxon>
        <taxon>Tenebrio</taxon>
    </lineage>
</organism>
<keyword evidence="6" id="KW-1015">Disulfide bond</keyword>